<comment type="similarity">
    <text evidence="1 4">Belongs to the 5-formyltetrahydrofolate cyclo-ligase family.</text>
</comment>
<dbReference type="NCBIfam" id="TIGR02727">
    <property type="entry name" value="MTHFS_bact"/>
    <property type="match status" value="1"/>
</dbReference>
<accession>A0A9X7IQ29</accession>
<dbReference type="PANTHER" id="PTHR23407:SF1">
    <property type="entry name" value="5-FORMYLTETRAHYDROFOLATE CYCLO-LIGASE"/>
    <property type="match status" value="1"/>
</dbReference>
<dbReference type="EC" id="6.3.3.2" evidence="4"/>
<dbReference type="EMBL" id="PUEV01000017">
    <property type="protein sequence ID" value="PQM53165.1"/>
    <property type="molecule type" value="Genomic_DNA"/>
</dbReference>
<evidence type="ECO:0000256" key="1">
    <source>
        <dbReference type="ARBA" id="ARBA00010638"/>
    </source>
</evidence>
<dbReference type="GO" id="GO:0030272">
    <property type="term" value="F:5-formyltetrahydrofolate cyclo-ligase activity"/>
    <property type="evidence" value="ECO:0007669"/>
    <property type="project" value="UniProtKB-EC"/>
</dbReference>
<dbReference type="Gene3D" id="3.40.50.10420">
    <property type="entry name" value="NagB/RpiA/CoA transferase-like"/>
    <property type="match status" value="1"/>
</dbReference>
<dbReference type="InterPro" id="IPR002698">
    <property type="entry name" value="FTHF_cligase"/>
</dbReference>
<comment type="catalytic activity">
    <reaction evidence="4">
        <text>(6S)-5-formyl-5,6,7,8-tetrahydrofolate + ATP = (6R)-5,10-methenyltetrahydrofolate + ADP + phosphate</text>
        <dbReference type="Rhea" id="RHEA:10488"/>
        <dbReference type="ChEBI" id="CHEBI:30616"/>
        <dbReference type="ChEBI" id="CHEBI:43474"/>
        <dbReference type="ChEBI" id="CHEBI:57455"/>
        <dbReference type="ChEBI" id="CHEBI:57457"/>
        <dbReference type="ChEBI" id="CHEBI:456216"/>
        <dbReference type="EC" id="6.3.3.2"/>
    </reaction>
</comment>
<comment type="caution">
    <text evidence="5">The sequence shown here is derived from an EMBL/GenBank/DDBJ whole genome shotgun (WGS) entry which is preliminary data.</text>
</comment>
<dbReference type="GO" id="GO:0009396">
    <property type="term" value="P:folic acid-containing compound biosynthetic process"/>
    <property type="evidence" value="ECO:0007669"/>
    <property type="project" value="TreeGrafter"/>
</dbReference>
<protein>
    <recommendedName>
        <fullName evidence="4">5-formyltetrahydrofolate cyclo-ligase</fullName>
        <ecNumber evidence="4">6.3.3.2</ecNumber>
    </recommendedName>
</protein>
<organism evidence="5 6">
    <name type="scientific">Mycolicibacter virginiensis</name>
    <dbReference type="NCBI Taxonomy" id="1795032"/>
    <lineage>
        <taxon>Bacteria</taxon>
        <taxon>Bacillati</taxon>
        <taxon>Actinomycetota</taxon>
        <taxon>Actinomycetes</taxon>
        <taxon>Mycobacteriales</taxon>
        <taxon>Mycobacteriaceae</taxon>
        <taxon>Mycolicibacter</taxon>
    </lineage>
</organism>
<keyword evidence="4" id="KW-0460">Magnesium</keyword>
<evidence type="ECO:0000313" key="5">
    <source>
        <dbReference type="EMBL" id="PQM53165.1"/>
    </source>
</evidence>
<keyword evidence="3 4" id="KW-0067">ATP-binding</keyword>
<proteinExistence type="inferred from homology"/>
<evidence type="ECO:0000256" key="4">
    <source>
        <dbReference type="RuleBase" id="RU361279"/>
    </source>
</evidence>
<keyword evidence="4" id="KW-0479">Metal-binding</keyword>
<dbReference type="AlphaFoldDB" id="A0A9X7IQ29"/>
<dbReference type="InterPro" id="IPR037171">
    <property type="entry name" value="NagB/RpiA_transferase-like"/>
</dbReference>
<dbReference type="PANTHER" id="PTHR23407">
    <property type="entry name" value="ATPASE INHIBITOR/5-FORMYLTETRAHYDROFOLATE CYCLO-LIGASE"/>
    <property type="match status" value="1"/>
</dbReference>
<keyword evidence="6" id="KW-1185">Reference proteome</keyword>
<name>A0A9X7IQ29_9MYCO</name>
<dbReference type="Pfam" id="PF01812">
    <property type="entry name" value="5-FTHF_cyc-lig"/>
    <property type="match status" value="1"/>
</dbReference>
<dbReference type="Proteomes" id="UP000237911">
    <property type="component" value="Unassembled WGS sequence"/>
</dbReference>
<reference evidence="5 6" key="1">
    <citation type="submission" date="2018-02" db="EMBL/GenBank/DDBJ databases">
        <title>Draft genome sequence of Mycobacterium virginiense isolated from mud of a swine farm in Japan.</title>
        <authorList>
            <person name="Ohya K."/>
        </authorList>
    </citation>
    <scope>NUCLEOTIDE SEQUENCE [LARGE SCALE GENOMIC DNA]</scope>
    <source>
        <strain evidence="5 6">GF75</strain>
    </source>
</reference>
<dbReference type="GO" id="GO:0035999">
    <property type="term" value="P:tetrahydrofolate interconversion"/>
    <property type="evidence" value="ECO:0007669"/>
    <property type="project" value="TreeGrafter"/>
</dbReference>
<comment type="cofactor">
    <cofactor evidence="4">
        <name>Mg(2+)</name>
        <dbReference type="ChEBI" id="CHEBI:18420"/>
    </cofactor>
</comment>
<keyword evidence="2 4" id="KW-0547">Nucleotide-binding</keyword>
<dbReference type="GO" id="GO:0005524">
    <property type="term" value="F:ATP binding"/>
    <property type="evidence" value="ECO:0007669"/>
    <property type="project" value="UniProtKB-KW"/>
</dbReference>
<dbReference type="InterPro" id="IPR024185">
    <property type="entry name" value="FTHF_cligase-like_sf"/>
</dbReference>
<dbReference type="GO" id="GO:0046872">
    <property type="term" value="F:metal ion binding"/>
    <property type="evidence" value="ECO:0007669"/>
    <property type="project" value="UniProtKB-KW"/>
</dbReference>
<sequence>MAVRGIGTFGVGIAHTITAIRFTSSAGGGRAVADSLVAVTDDAVVAAKSALRARLLADRRAVPPDVHDAEAAALAEHLARAAGDATTVCAYVPVGSEPGSTAMLTGLARRGARVLLPVVRTEHDGTPMALLWGEYRPESLTTARFGLLEPPQPWLTADALAEADLIVVPAVAVDRRGARLGRGAGFYDRSLQWRRPQIPLVAVVRDAELLDELPAEAHDVPMTHAVTPGLGLVALG</sequence>
<evidence type="ECO:0000313" key="6">
    <source>
        <dbReference type="Proteomes" id="UP000237911"/>
    </source>
</evidence>
<dbReference type="SUPFAM" id="SSF100950">
    <property type="entry name" value="NagB/RpiA/CoA transferase-like"/>
    <property type="match status" value="1"/>
</dbReference>
<evidence type="ECO:0000256" key="2">
    <source>
        <dbReference type="ARBA" id="ARBA00022741"/>
    </source>
</evidence>
<gene>
    <name evidence="5" type="ORF">C5U48_05940</name>
</gene>
<evidence type="ECO:0000256" key="3">
    <source>
        <dbReference type="ARBA" id="ARBA00022840"/>
    </source>
</evidence>